<dbReference type="RefSeq" id="WP_193186610.1">
    <property type="nucleotide sequence ID" value="NZ_JACVXA010000094.1"/>
</dbReference>
<evidence type="ECO:0000256" key="2">
    <source>
        <dbReference type="ARBA" id="ARBA00022801"/>
    </source>
</evidence>
<dbReference type="PANTHER" id="PTHR34698">
    <property type="entry name" value="5-OXOPROLINASE SUBUNIT B"/>
    <property type="match status" value="1"/>
</dbReference>
<keyword evidence="2" id="KW-0378">Hydrolase</keyword>
<reference evidence="5" key="1">
    <citation type="submission" date="2020-09" db="EMBL/GenBank/DDBJ databases">
        <title>A novel bacterium of genus Mangrovicoccus, isolated from South China Sea.</title>
        <authorList>
            <person name="Huang H."/>
            <person name="Mo K."/>
            <person name="Hu Y."/>
        </authorList>
    </citation>
    <scope>NUCLEOTIDE SEQUENCE</scope>
    <source>
        <strain evidence="5">HB182678</strain>
    </source>
</reference>
<keyword evidence="1" id="KW-0547">Nucleotide-binding</keyword>
<dbReference type="Gene3D" id="2.40.100.10">
    <property type="entry name" value="Cyclophilin-like"/>
    <property type="match status" value="1"/>
</dbReference>
<keyword evidence="3" id="KW-0067">ATP-binding</keyword>
<dbReference type="GO" id="GO:0005524">
    <property type="term" value="F:ATP binding"/>
    <property type="evidence" value="ECO:0007669"/>
    <property type="project" value="UniProtKB-KW"/>
</dbReference>
<evidence type="ECO:0000313" key="5">
    <source>
        <dbReference type="EMBL" id="MBE3640448.1"/>
    </source>
</evidence>
<dbReference type="Gene3D" id="3.30.1360.40">
    <property type="match status" value="1"/>
</dbReference>
<dbReference type="EMBL" id="JACVXA010000094">
    <property type="protein sequence ID" value="MBE3640448.1"/>
    <property type="molecule type" value="Genomic_DNA"/>
</dbReference>
<name>A0A8J6Z2E3_9RHOB</name>
<comment type="caution">
    <text evidence="5">The sequence shown here is derived from an EMBL/GenBank/DDBJ whole genome shotgun (WGS) entry which is preliminary data.</text>
</comment>
<dbReference type="Proteomes" id="UP000609121">
    <property type="component" value="Unassembled WGS sequence"/>
</dbReference>
<sequence length="248" mass="26012">MTRNTALTPEALPSGADGMILRFALRPGPEAMAAAARLAQRLEAAPPAGMVEICPALVSVFLRFDPARSTRRALAEAVLAEARALLRDPPAPPEPLRRWHLPVCFGGSHGPQLGEAARLAGLSETAAVAQLCAADLRVLAIGFAPGQPYLGLLPEAWGFPRMSELNPSVPQGAVTVAVRQLVIFAAQSATGWRSIGRTAMRPFQPGRETPVPLRAGDAIRLSPVAPGEFDALAEAADGMGGARPETLR</sequence>
<dbReference type="SUPFAM" id="SSF50891">
    <property type="entry name" value="Cyclophilin-like"/>
    <property type="match status" value="1"/>
</dbReference>
<dbReference type="InterPro" id="IPR003833">
    <property type="entry name" value="CT_C_D"/>
</dbReference>
<feature type="domain" description="Carboxyltransferase" evidence="4">
    <location>
        <begin position="9"/>
        <end position="213"/>
    </location>
</feature>
<organism evidence="5 6">
    <name type="scientific">Mangrovicoccus algicola</name>
    <dbReference type="NCBI Taxonomy" id="2771008"/>
    <lineage>
        <taxon>Bacteria</taxon>
        <taxon>Pseudomonadati</taxon>
        <taxon>Pseudomonadota</taxon>
        <taxon>Alphaproteobacteria</taxon>
        <taxon>Rhodobacterales</taxon>
        <taxon>Paracoccaceae</taxon>
        <taxon>Mangrovicoccus</taxon>
    </lineage>
</organism>
<evidence type="ECO:0000256" key="1">
    <source>
        <dbReference type="ARBA" id="ARBA00022741"/>
    </source>
</evidence>
<evidence type="ECO:0000256" key="3">
    <source>
        <dbReference type="ARBA" id="ARBA00022840"/>
    </source>
</evidence>
<accession>A0A8J6Z2E3</accession>
<dbReference type="InterPro" id="IPR029000">
    <property type="entry name" value="Cyclophilin-like_dom_sf"/>
</dbReference>
<dbReference type="GO" id="GO:0016787">
    <property type="term" value="F:hydrolase activity"/>
    <property type="evidence" value="ECO:0007669"/>
    <property type="project" value="UniProtKB-KW"/>
</dbReference>
<proteinExistence type="predicted"/>
<protein>
    <submittedName>
        <fullName evidence="5">Carboxyltransferase domain-containing protein</fullName>
    </submittedName>
</protein>
<evidence type="ECO:0000313" key="6">
    <source>
        <dbReference type="Proteomes" id="UP000609121"/>
    </source>
</evidence>
<evidence type="ECO:0000259" key="4">
    <source>
        <dbReference type="SMART" id="SM00796"/>
    </source>
</evidence>
<gene>
    <name evidence="5" type="ORF">ICN82_19775</name>
</gene>
<dbReference type="PANTHER" id="PTHR34698:SF2">
    <property type="entry name" value="5-OXOPROLINASE SUBUNIT B"/>
    <property type="match status" value="1"/>
</dbReference>
<dbReference type="InterPro" id="IPR010016">
    <property type="entry name" value="PxpB"/>
</dbReference>
<dbReference type="Pfam" id="PF02682">
    <property type="entry name" value="CT_C_D"/>
    <property type="match status" value="1"/>
</dbReference>
<dbReference type="SUPFAM" id="SSF160467">
    <property type="entry name" value="PH0987 N-terminal domain-like"/>
    <property type="match status" value="1"/>
</dbReference>
<keyword evidence="6" id="KW-1185">Reference proteome</keyword>
<dbReference type="SMART" id="SM00796">
    <property type="entry name" value="AHS1"/>
    <property type="match status" value="1"/>
</dbReference>
<dbReference type="AlphaFoldDB" id="A0A8J6Z2E3"/>